<comment type="similarity">
    <text evidence="1">Belongs to the NodU/CmcH family.</text>
</comment>
<dbReference type="Gene3D" id="3.90.870.20">
    <property type="entry name" value="Carbamoyltransferase, C-terminal domain"/>
    <property type="match status" value="1"/>
</dbReference>
<dbReference type="AlphaFoldDB" id="A0A285ND01"/>
<keyword evidence="5" id="KW-1185">Reference proteome</keyword>
<dbReference type="Pfam" id="PF02543">
    <property type="entry name" value="Carbam_trans_N"/>
    <property type="match status" value="1"/>
</dbReference>
<accession>A0A285ND01</accession>
<dbReference type="OrthoDB" id="9780777at2"/>
<evidence type="ECO:0000313" key="4">
    <source>
        <dbReference type="EMBL" id="SNZ07404.1"/>
    </source>
</evidence>
<dbReference type="InterPro" id="IPR038152">
    <property type="entry name" value="Carbam_trans_C_sf"/>
</dbReference>
<dbReference type="SUPFAM" id="SSF53067">
    <property type="entry name" value="Actin-like ATPase domain"/>
    <property type="match status" value="1"/>
</dbReference>
<dbReference type="RefSeq" id="WP_097152193.1">
    <property type="nucleotide sequence ID" value="NZ_OBEL01000001.1"/>
</dbReference>
<dbReference type="InterPro" id="IPR031730">
    <property type="entry name" value="Carbam_trans_C"/>
</dbReference>
<dbReference type="InterPro" id="IPR051338">
    <property type="entry name" value="NodU/CmcH_Carbamoyltrnsfr"/>
</dbReference>
<dbReference type="InterPro" id="IPR043129">
    <property type="entry name" value="ATPase_NBD"/>
</dbReference>
<gene>
    <name evidence="4" type="ORF">SAMN06265368_0923</name>
</gene>
<dbReference type="GO" id="GO:0016740">
    <property type="term" value="F:transferase activity"/>
    <property type="evidence" value="ECO:0007669"/>
    <property type="project" value="UniProtKB-KW"/>
</dbReference>
<protein>
    <submittedName>
        <fullName evidence="4">Carbamoyltransferase</fullName>
    </submittedName>
</protein>
<dbReference type="CDD" id="cd24098">
    <property type="entry name" value="ASKHA_NBD_TobZ_N"/>
    <property type="match status" value="1"/>
</dbReference>
<dbReference type="PANTHER" id="PTHR34847">
    <property type="entry name" value="NODULATION PROTEIN U"/>
    <property type="match status" value="1"/>
</dbReference>
<evidence type="ECO:0000259" key="2">
    <source>
        <dbReference type="Pfam" id="PF02543"/>
    </source>
</evidence>
<evidence type="ECO:0000313" key="5">
    <source>
        <dbReference type="Proteomes" id="UP000219439"/>
    </source>
</evidence>
<dbReference type="EMBL" id="OBEL01000001">
    <property type="protein sequence ID" value="SNZ07404.1"/>
    <property type="molecule type" value="Genomic_DNA"/>
</dbReference>
<organism evidence="4 5">
    <name type="scientific">Cohaesibacter gelatinilyticus</name>
    <dbReference type="NCBI Taxonomy" id="372072"/>
    <lineage>
        <taxon>Bacteria</taxon>
        <taxon>Pseudomonadati</taxon>
        <taxon>Pseudomonadota</taxon>
        <taxon>Alphaproteobacteria</taxon>
        <taxon>Hyphomicrobiales</taxon>
        <taxon>Cohaesibacteraceae</taxon>
    </lineage>
</organism>
<dbReference type="Proteomes" id="UP000219439">
    <property type="component" value="Unassembled WGS sequence"/>
</dbReference>
<feature type="domain" description="Carbamoyltransferase" evidence="2">
    <location>
        <begin position="3"/>
        <end position="347"/>
    </location>
</feature>
<name>A0A285ND01_9HYPH</name>
<dbReference type="Gene3D" id="3.30.420.40">
    <property type="match status" value="2"/>
</dbReference>
<evidence type="ECO:0000256" key="1">
    <source>
        <dbReference type="ARBA" id="ARBA00006129"/>
    </source>
</evidence>
<evidence type="ECO:0000259" key="3">
    <source>
        <dbReference type="Pfam" id="PF16861"/>
    </source>
</evidence>
<feature type="domain" description="Carbamoyltransferase C-terminal" evidence="3">
    <location>
        <begin position="405"/>
        <end position="594"/>
    </location>
</feature>
<sequence>MYILGVSAFYHDSAACLLKNGEIVAAAQEERFTRTKHDPGFPVKAIKYCLAEAGIRADQVDNIVFYDKPFLKFERLLETYLAFAPRGFKSFVTSMPVWIKDKLFQKSVIADEFKTAFGDTVDWSEKLLFSEHHLSHAASAYFPSPFEDAAVLTMDGVGEWTTTSLAIGNENQLNVHKELHFPHSLGLLYSALTYYTGFRVNSGEYKVMGLAPYGEPRFADKLKENVIDIREDGSFQLDMSYFDYCTGLRMTNKKFDDLFGGPAREPESELTQREMDLAASVQKVTEEVVLKLCKNIAKETGQKNLCLAGGVALNCVANGHLLREGLFENIWIQPAAGDAGGALGAALAAHHIAFNNPRSVSNHTDSMRGSYLGPDFNADQIRESLTKSGAIFVEHSDQSIVDATAQALADGKAIGWMNGRMEFGPRALGGRSIIADPRSPSMQKLLNLKVKYRESFRPFAPSVLREDVHNWFEIENDSPYMLLVANVAKEKRRQMSEDEESLFGIDKLNVPRSEIPAITHVDYSARIQTVHKETNPKYHAVISRFKELSGCPVVVNTSFNVRGEPIVCTPEDAFRCFMGTELDVLVVGNFILKKEDQDANLKENYEEKYELD</sequence>
<keyword evidence="4" id="KW-0808">Transferase</keyword>
<proteinExistence type="inferred from homology"/>
<dbReference type="InterPro" id="IPR003696">
    <property type="entry name" value="Carbtransf_dom"/>
</dbReference>
<dbReference type="Pfam" id="PF16861">
    <property type="entry name" value="Carbam_trans_C"/>
    <property type="match status" value="1"/>
</dbReference>
<dbReference type="PANTHER" id="PTHR34847:SF1">
    <property type="entry name" value="NODULATION PROTEIN U"/>
    <property type="match status" value="1"/>
</dbReference>
<reference evidence="4 5" key="1">
    <citation type="submission" date="2017-09" db="EMBL/GenBank/DDBJ databases">
        <authorList>
            <person name="Ehlers B."/>
            <person name="Leendertz F.H."/>
        </authorList>
    </citation>
    <scope>NUCLEOTIDE SEQUENCE [LARGE SCALE GENOMIC DNA]</scope>
    <source>
        <strain evidence="4 5">DSM 18289</strain>
    </source>
</reference>